<evidence type="ECO:0000256" key="1">
    <source>
        <dbReference type="ARBA" id="ARBA00001974"/>
    </source>
</evidence>
<feature type="domain" description="FAD-binding FR-type" evidence="9">
    <location>
        <begin position="8"/>
        <end position="114"/>
    </location>
</feature>
<dbReference type="PROSITE" id="PS51384">
    <property type="entry name" value="FAD_FR"/>
    <property type="match status" value="1"/>
</dbReference>
<accession>F2JJ76</accession>
<evidence type="ECO:0000256" key="7">
    <source>
        <dbReference type="ARBA" id="ARBA00023004"/>
    </source>
</evidence>
<dbReference type="eggNOG" id="COG1018">
    <property type="taxonomic scope" value="Bacteria"/>
</dbReference>
<dbReference type="KEGG" id="cle:Clole_2668"/>
<proteinExistence type="predicted"/>
<evidence type="ECO:0000256" key="2">
    <source>
        <dbReference type="ARBA" id="ARBA00022630"/>
    </source>
</evidence>
<keyword evidence="8" id="KW-0411">Iron-sulfur</keyword>
<dbReference type="STRING" id="642492.Clole_2668"/>
<evidence type="ECO:0000313" key="11">
    <source>
        <dbReference type="Proteomes" id="UP000008467"/>
    </source>
</evidence>
<dbReference type="GO" id="GO:0046872">
    <property type="term" value="F:metal ion binding"/>
    <property type="evidence" value="ECO:0007669"/>
    <property type="project" value="UniProtKB-KW"/>
</dbReference>
<dbReference type="SUPFAM" id="SSF63380">
    <property type="entry name" value="Riboflavin synthase domain-like"/>
    <property type="match status" value="1"/>
</dbReference>
<evidence type="ECO:0000256" key="5">
    <source>
        <dbReference type="ARBA" id="ARBA00022827"/>
    </source>
</evidence>
<keyword evidence="3" id="KW-0001">2Fe-2S</keyword>
<evidence type="ECO:0000313" key="10">
    <source>
        <dbReference type="EMBL" id="ADZ84369.1"/>
    </source>
</evidence>
<keyword evidence="11" id="KW-1185">Reference proteome</keyword>
<comment type="cofactor">
    <cofactor evidence="1">
        <name>FAD</name>
        <dbReference type="ChEBI" id="CHEBI:57692"/>
    </cofactor>
</comment>
<evidence type="ECO:0000259" key="9">
    <source>
        <dbReference type="PROSITE" id="PS51384"/>
    </source>
</evidence>
<keyword evidence="6 10" id="KW-0560">Oxidoreductase</keyword>
<keyword evidence="10" id="KW-0223">Dioxygenase</keyword>
<dbReference type="PANTHER" id="PTHR47354">
    <property type="entry name" value="NADH OXIDOREDUCTASE HCR"/>
    <property type="match status" value="1"/>
</dbReference>
<protein>
    <submittedName>
        <fullName evidence="10">Nitric oxide dioxygenase</fullName>
        <ecNumber evidence="10">1.14.12.17</ecNumber>
    </submittedName>
</protein>
<dbReference type="PRINTS" id="PR00409">
    <property type="entry name" value="PHDIOXRDTASE"/>
</dbReference>
<dbReference type="Pfam" id="PF00970">
    <property type="entry name" value="FAD_binding_6"/>
    <property type="match status" value="1"/>
</dbReference>
<sequence>MKQDGKWSGFRKLVLVDRIKECEDITSFYFKAEDGGKLVKHEAGQYLPFKIVTEEAAYKDVLRTYSLSIIPNDELYRISVKKIPGGLISTYLHERLQIGDCIEAMIPMGLFTLKEESAEAPITLISGGIGITPLLSMLYQAADTRKSVHFIQAVQNSKLHPFKTDIHMIAELKGFRNTVFYSNPLAEDEKGRDYDEIGFVTKEWLSTEANLESTFYLCGPPVFMKALEESLLGLGVSKDRIYYELFSQ</sequence>
<dbReference type="Gene3D" id="2.40.30.10">
    <property type="entry name" value="Translation factors"/>
    <property type="match status" value="1"/>
</dbReference>
<dbReference type="SUPFAM" id="SSF52343">
    <property type="entry name" value="Ferredoxin reductase-like, C-terminal NADP-linked domain"/>
    <property type="match status" value="1"/>
</dbReference>
<dbReference type="GO" id="GO:0008941">
    <property type="term" value="F:nitric oxide dioxygenase NAD(P)H activity"/>
    <property type="evidence" value="ECO:0007669"/>
    <property type="project" value="UniProtKB-EC"/>
</dbReference>
<dbReference type="RefSeq" id="WP_013657662.1">
    <property type="nucleotide sequence ID" value="NC_015275.1"/>
</dbReference>
<keyword evidence="5" id="KW-0274">FAD</keyword>
<dbReference type="InterPro" id="IPR050415">
    <property type="entry name" value="MRET"/>
</dbReference>
<evidence type="ECO:0000256" key="8">
    <source>
        <dbReference type="ARBA" id="ARBA00023014"/>
    </source>
</evidence>
<dbReference type="InterPro" id="IPR017938">
    <property type="entry name" value="Riboflavin_synthase-like_b-brl"/>
</dbReference>
<dbReference type="GO" id="GO:0050660">
    <property type="term" value="F:flavin adenine dinucleotide binding"/>
    <property type="evidence" value="ECO:0007669"/>
    <property type="project" value="TreeGrafter"/>
</dbReference>
<evidence type="ECO:0000256" key="3">
    <source>
        <dbReference type="ARBA" id="ARBA00022714"/>
    </source>
</evidence>
<dbReference type="EC" id="1.14.12.17" evidence="10"/>
<dbReference type="InterPro" id="IPR039261">
    <property type="entry name" value="FNR_nucleotide-bd"/>
</dbReference>
<dbReference type="Gene3D" id="3.40.50.80">
    <property type="entry name" value="Nucleotide-binding domain of ferredoxin-NADP reductase (FNR) module"/>
    <property type="match status" value="1"/>
</dbReference>
<gene>
    <name evidence="10" type="ordered locus">Clole_2668</name>
</gene>
<name>F2JJ76_CELLD</name>
<dbReference type="CDD" id="cd06184">
    <property type="entry name" value="flavohem_like_fad_nad_binding"/>
    <property type="match status" value="1"/>
</dbReference>
<dbReference type="PANTHER" id="PTHR47354:SF8">
    <property type="entry name" value="1,2-PHENYLACETYL-COA EPOXIDASE, SUBUNIT E"/>
    <property type="match status" value="1"/>
</dbReference>
<evidence type="ECO:0000256" key="4">
    <source>
        <dbReference type="ARBA" id="ARBA00022723"/>
    </source>
</evidence>
<dbReference type="EMBL" id="CP002582">
    <property type="protein sequence ID" value="ADZ84369.1"/>
    <property type="molecule type" value="Genomic_DNA"/>
</dbReference>
<keyword evidence="7" id="KW-0408">Iron</keyword>
<dbReference type="Proteomes" id="UP000008467">
    <property type="component" value="Chromosome"/>
</dbReference>
<dbReference type="Pfam" id="PF00175">
    <property type="entry name" value="NAD_binding_1"/>
    <property type="match status" value="1"/>
</dbReference>
<dbReference type="InterPro" id="IPR001433">
    <property type="entry name" value="OxRdtase_FAD/NAD-bd"/>
</dbReference>
<dbReference type="AlphaFoldDB" id="F2JJ76"/>
<dbReference type="GO" id="GO:0051537">
    <property type="term" value="F:2 iron, 2 sulfur cluster binding"/>
    <property type="evidence" value="ECO:0007669"/>
    <property type="project" value="UniProtKB-KW"/>
</dbReference>
<dbReference type="HOGENOM" id="CLU_003827_14_4_9"/>
<dbReference type="InterPro" id="IPR008333">
    <property type="entry name" value="Cbr1-like_FAD-bd_dom"/>
</dbReference>
<dbReference type="InterPro" id="IPR017927">
    <property type="entry name" value="FAD-bd_FR_type"/>
</dbReference>
<reference evidence="10 11" key="1">
    <citation type="journal article" date="2011" name="J. Bacteriol.">
        <title>Complete genome sequence of the cellulose-degrading bacterium Cellulosilyticum lentocellum.</title>
        <authorList>
            <consortium name="US DOE Joint Genome Institute"/>
            <person name="Miller D.A."/>
            <person name="Suen G."/>
            <person name="Bruce D."/>
            <person name="Copeland A."/>
            <person name="Cheng J.F."/>
            <person name="Detter C."/>
            <person name="Goodwin L.A."/>
            <person name="Han C.S."/>
            <person name="Hauser L.J."/>
            <person name="Land M.L."/>
            <person name="Lapidus A."/>
            <person name="Lucas S."/>
            <person name="Meincke L."/>
            <person name="Pitluck S."/>
            <person name="Tapia R."/>
            <person name="Teshima H."/>
            <person name="Woyke T."/>
            <person name="Fox B.G."/>
            <person name="Angert E.R."/>
            <person name="Currie C.R."/>
        </authorList>
    </citation>
    <scope>NUCLEOTIDE SEQUENCE [LARGE SCALE GENOMIC DNA]</scope>
    <source>
        <strain evidence="11">ATCC 49066 / DSM 5427 / NCIMB 11756 / RHM5</strain>
    </source>
</reference>
<evidence type="ECO:0000256" key="6">
    <source>
        <dbReference type="ARBA" id="ARBA00023002"/>
    </source>
</evidence>
<organism evidence="10 11">
    <name type="scientific">Cellulosilyticum lentocellum (strain ATCC 49066 / DSM 5427 / NCIMB 11756 / RHM5)</name>
    <name type="common">Clostridium lentocellum</name>
    <dbReference type="NCBI Taxonomy" id="642492"/>
    <lineage>
        <taxon>Bacteria</taxon>
        <taxon>Bacillati</taxon>
        <taxon>Bacillota</taxon>
        <taxon>Clostridia</taxon>
        <taxon>Lachnospirales</taxon>
        <taxon>Cellulosilyticaceae</taxon>
        <taxon>Cellulosilyticum</taxon>
    </lineage>
</organism>
<keyword evidence="2" id="KW-0285">Flavoprotein</keyword>
<keyword evidence="4" id="KW-0479">Metal-binding</keyword>